<keyword evidence="6" id="KW-0175">Coiled coil</keyword>
<proteinExistence type="predicted"/>
<name>A0A151RBG6_CAJCA</name>
<dbReference type="InterPro" id="IPR033897">
    <property type="entry name" value="SRF-like_MADS-box"/>
</dbReference>
<dbReference type="SUPFAM" id="SSF55455">
    <property type="entry name" value="SRF-like"/>
    <property type="match status" value="1"/>
</dbReference>
<feature type="coiled-coil region" evidence="6">
    <location>
        <begin position="93"/>
        <end position="156"/>
    </location>
</feature>
<dbReference type="GO" id="GO:0000978">
    <property type="term" value="F:RNA polymerase II cis-regulatory region sequence-specific DNA binding"/>
    <property type="evidence" value="ECO:0007669"/>
    <property type="project" value="TreeGrafter"/>
</dbReference>
<dbReference type="Proteomes" id="UP000075243">
    <property type="component" value="Unassembled WGS sequence"/>
</dbReference>
<comment type="subcellular location">
    <subcellularLocation>
        <location evidence="1">Nucleus</location>
    </subcellularLocation>
</comment>
<dbReference type="AlphaFoldDB" id="A0A151RBG6"/>
<dbReference type="OMA" id="FIMQRIA"/>
<dbReference type="PANTHER" id="PTHR11945">
    <property type="entry name" value="MADS BOX PROTEIN"/>
    <property type="match status" value="1"/>
</dbReference>
<accession>A0A151RBG6</accession>
<dbReference type="Pfam" id="PF00319">
    <property type="entry name" value="SRF-TF"/>
    <property type="match status" value="1"/>
</dbReference>
<dbReference type="OrthoDB" id="779403at2759"/>
<dbReference type="InterPro" id="IPR036879">
    <property type="entry name" value="TF_MADSbox_sf"/>
</dbReference>
<dbReference type="InterPro" id="IPR002100">
    <property type="entry name" value="TF_MADSbox"/>
</dbReference>
<gene>
    <name evidence="8" type="ORF">KK1_038670</name>
</gene>
<evidence type="ECO:0000256" key="1">
    <source>
        <dbReference type="ARBA" id="ARBA00004123"/>
    </source>
</evidence>
<dbReference type="Gramene" id="C.cajan_36448.t">
    <property type="protein sequence ID" value="C.cajan_36448.t.cds1"/>
    <property type="gene ID" value="C.cajan_36448"/>
</dbReference>
<reference evidence="8" key="1">
    <citation type="journal article" date="2012" name="Nat. Biotechnol.">
        <title>Draft genome sequence of pigeonpea (Cajanus cajan), an orphan legume crop of resource-poor farmers.</title>
        <authorList>
            <person name="Varshney R.K."/>
            <person name="Chen W."/>
            <person name="Li Y."/>
            <person name="Bharti A.K."/>
            <person name="Saxena R.K."/>
            <person name="Schlueter J.A."/>
            <person name="Donoghue M.T."/>
            <person name="Azam S."/>
            <person name="Fan G."/>
            <person name="Whaley A.M."/>
            <person name="Farmer A.D."/>
            <person name="Sheridan J."/>
            <person name="Iwata A."/>
            <person name="Tuteja R."/>
            <person name="Penmetsa R.V."/>
            <person name="Wu W."/>
            <person name="Upadhyaya H.D."/>
            <person name="Yang S.P."/>
            <person name="Shah T."/>
            <person name="Saxena K.B."/>
            <person name="Michael T."/>
            <person name="McCombie W.R."/>
            <person name="Yang B."/>
            <person name="Zhang G."/>
            <person name="Yang H."/>
            <person name="Wang J."/>
            <person name="Spillane C."/>
            <person name="Cook D.R."/>
            <person name="May G.D."/>
            <person name="Xu X."/>
            <person name="Jackson S.A."/>
        </authorList>
    </citation>
    <scope>NUCLEOTIDE SEQUENCE [LARGE SCALE GENOMIC DNA]</scope>
</reference>
<keyword evidence="3" id="KW-0238">DNA-binding</keyword>
<sequence length="160" mass="18338">MARKKMKLAYISDDTARKVTYKKRKKGVIKKVSELTILCGIPACAIISSPFDSQPEVWPSPEGAKEVIQRYLNASVLDQSKNVNQESFIMQRIVKTRDQLKKQRHDNDEKEMNLSLFKYMQGEPLPNTAEELKQLDKLIEKNLKEIENKLAALNCEASIN</sequence>
<dbReference type="GO" id="GO:0005634">
    <property type="term" value="C:nucleus"/>
    <property type="evidence" value="ECO:0007669"/>
    <property type="project" value="UniProtKB-SubCell"/>
</dbReference>
<keyword evidence="5" id="KW-0539">Nucleus</keyword>
<keyword evidence="4" id="KW-0804">Transcription</keyword>
<evidence type="ECO:0000256" key="3">
    <source>
        <dbReference type="ARBA" id="ARBA00023125"/>
    </source>
</evidence>
<dbReference type="GO" id="GO:0045944">
    <property type="term" value="P:positive regulation of transcription by RNA polymerase II"/>
    <property type="evidence" value="ECO:0007669"/>
    <property type="project" value="InterPro"/>
</dbReference>
<dbReference type="PRINTS" id="PR00404">
    <property type="entry name" value="MADSDOMAIN"/>
</dbReference>
<evidence type="ECO:0000256" key="2">
    <source>
        <dbReference type="ARBA" id="ARBA00023015"/>
    </source>
</evidence>
<dbReference type="FunFam" id="3.40.1810.10:FF:000024">
    <property type="entry name" value="Agamous-like MADS-box protein AGL80"/>
    <property type="match status" value="1"/>
</dbReference>
<dbReference type="PANTHER" id="PTHR11945:SF425">
    <property type="entry name" value="MADS-BOX TRANSCRIPTION FACTOR FAMILY PROTEIN"/>
    <property type="match status" value="1"/>
</dbReference>
<dbReference type="EMBL" id="KQ483866">
    <property type="protein sequence ID" value="KYP39994.1"/>
    <property type="molecule type" value="Genomic_DNA"/>
</dbReference>
<keyword evidence="2" id="KW-0805">Transcription regulation</keyword>
<feature type="domain" description="MADS-box" evidence="7">
    <location>
        <begin position="1"/>
        <end position="49"/>
    </location>
</feature>
<keyword evidence="9" id="KW-1185">Reference proteome</keyword>
<evidence type="ECO:0000313" key="8">
    <source>
        <dbReference type="EMBL" id="KYP39994.1"/>
    </source>
</evidence>
<dbReference type="SMART" id="SM00432">
    <property type="entry name" value="MADS"/>
    <property type="match status" value="1"/>
</dbReference>
<protein>
    <submittedName>
        <fullName evidence="8">MADS-box transcription factor PHERES 2</fullName>
    </submittedName>
</protein>
<dbReference type="Gene3D" id="3.40.1810.10">
    <property type="entry name" value="Transcription factor, MADS-box"/>
    <property type="match status" value="1"/>
</dbReference>
<organism evidence="8 9">
    <name type="scientific">Cajanus cajan</name>
    <name type="common">Pigeon pea</name>
    <name type="synonym">Cajanus indicus</name>
    <dbReference type="NCBI Taxonomy" id="3821"/>
    <lineage>
        <taxon>Eukaryota</taxon>
        <taxon>Viridiplantae</taxon>
        <taxon>Streptophyta</taxon>
        <taxon>Embryophyta</taxon>
        <taxon>Tracheophyta</taxon>
        <taxon>Spermatophyta</taxon>
        <taxon>Magnoliopsida</taxon>
        <taxon>eudicotyledons</taxon>
        <taxon>Gunneridae</taxon>
        <taxon>Pentapetalae</taxon>
        <taxon>rosids</taxon>
        <taxon>fabids</taxon>
        <taxon>Fabales</taxon>
        <taxon>Fabaceae</taxon>
        <taxon>Papilionoideae</taxon>
        <taxon>50 kb inversion clade</taxon>
        <taxon>NPAAA clade</taxon>
        <taxon>indigoferoid/millettioid clade</taxon>
        <taxon>Phaseoleae</taxon>
        <taxon>Cajanus</taxon>
    </lineage>
</organism>
<dbReference type="GO" id="GO:0000981">
    <property type="term" value="F:DNA-binding transcription factor activity, RNA polymerase II-specific"/>
    <property type="evidence" value="ECO:0007669"/>
    <property type="project" value="InterPro"/>
</dbReference>
<evidence type="ECO:0000256" key="5">
    <source>
        <dbReference type="ARBA" id="ARBA00023242"/>
    </source>
</evidence>
<evidence type="ECO:0000259" key="7">
    <source>
        <dbReference type="PROSITE" id="PS50066"/>
    </source>
</evidence>
<dbReference type="PROSITE" id="PS50066">
    <property type="entry name" value="MADS_BOX_2"/>
    <property type="match status" value="1"/>
</dbReference>
<evidence type="ECO:0000313" key="9">
    <source>
        <dbReference type="Proteomes" id="UP000075243"/>
    </source>
</evidence>
<evidence type="ECO:0000256" key="6">
    <source>
        <dbReference type="SAM" id="Coils"/>
    </source>
</evidence>
<dbReference type="CDD" id="cd00266">
    <property type="entry name" value="MADS_SRF_like"/>
    <property type="match status" value="1"/>
</dbReference>
<dbReference type="GO" id="GO:0046983">
    <property type="term" value="F:protein dimerization activity"/>
    <property type="evidence" value="ECO:0007669"/>
    <property type="project" value="InterPro"/>
</dbReference>
<evidence type="ECO:0000256" key="4">
    <source>
        <dbReference type="ARBA" id="ARBA00023163"/>
    </source>
</evidence>